<keyword evidence="2" id="KW-1185">Reference proteome</keyword>
<name>A0A0V1LGR9_9BILA</name>
<evidence type="ECO:0000313" key="1">
    <source>
        <dbReference type="EMBL" id="KRZ58744.1"/>
    </source>
</evidence>
<proteinExistence type="predicted"/>
<comment type="caution">
    <text evidence="1">The sequence shown here is derived from an EMBL/GenBank/DDBJ whole genome shotgun (WGS) entry which is preliminary data.</text>
</comment>
<sequence length="61" mass="6798">MAFISKTLNLVSNGAMARTARIFAHPFWLSTCCCTSFQFSTPNEMLIPPTRSLQLLTGRFA</sequence>
<dbReference type="AlphaFoldDB" id="A0A0V1LGR9"/>
<protein>
    <submittedName>
        <fullName evidence="1">Uncharacterized protein</fullName>
    </submittedName>
</protein>
<gene>
    <name evidence="1" type="ORF">T02_4453</name>
</gene>
<accession>A0A0V1LGR9</accession>
<evidence type="ECO:0000313" key="2">
    <source>
        <dbReference type="Proteomes" id="UP000054721"/>
    </source>
</evidence>
<dbReference type="EMBL" id="JYDW01000052">
    <property type="protein sequence ID" value="KRZ58744.1"/>
    <property type="molecule type" value="Genomic_DNA"/>
</dbReference>
<organism evidence="1 2">
    <name type="scientific">Trichinella nativa</name>
    <dbReference type="NCBI Taxonomy" id="6335"/>
    <lineage>
        <taxon>Eukaryota</taxon>
        <taxon>Metazoa</taxon>
        <taxon>Ecdysozoa</taxon>
        <taxon>Nematoda</taxon>
        <taxon>Enoplea</taxon>
        <taxon>Dorylaimia</taxon>
        <taxon>Trichinellida</taxon>
        <taxon>Trichinellidae</taxon>
        <taxon>Trichinella</taxon>
    </lineage>
</organism>
<dbReference type="Proteomes" id="UP000054721">
    <property type="component" value="Unassembled WGS sequence"/>
</dbReference>
<reference evidence="1 2" key="1">
    <citation type="submission" date="2015-05" db="EMBL/GenBank/DDBJ databases">
        <title>Evolution of Trichinella species and genotypes.</title>
        <authorList>
            <person name="Korhonen P.K."/>
            <person name="Edoardo P."/>
            <person name="Giuseppe L.R."/>
            <person name="Gasser R.B."/>
        </authorList>
    </citation>
    <scope>NUCLEOTIDE SEQUENCE [LARGE SCALE GENOMIC DNA]</scope>
    <source>
        <strain evidence="1">ISS10</strain>
    </source>
</reference>